<dbReference type="CDD" id="cd04301">
    <property type="entry name" value="NAT_SF"/>
    <property type="match status" value="1"/>
</dbReference>
<dbReference type="SUPFAM" id="SSF55729">
    <property type="entry name" value="Acyl-CoA N-acyltransferases (Nat)"/>
    <property type="match status" value="1"/>
</dbReference>
<proteinExistence type="predicted"/>
<dbReference type="EMBL" id="HM486074">
    <property type="protein sequence ID" value="ADU56033.1"/>
    <property type="molecule type" value="Genomic_DNA"/>
</dbReference>
<dbReference type="AlphaFoldDB" id="E9L1F4"/>
<dbReference type="InterPro" id="IPR050832">
    <property type="entry name" value="Bact_Acetyltransf"/>
</dbReference>
<gene>
    <name evidence="4" type="ORF">CA37-10</name>
</gene>
<dbReference type="GO" id="GO:0016747">
    <property type="term" value="F:acyltransferase activity, transferring groups other than amino-acyl groups"/>
    <property type="evidence" value="ECO:0007669"/>
    <property type="project" value="InterPro"/>
</dbReference>
<dbReference type="InterPro" id="IPR016181">
    <property type="entry name" value="Acyl_CoA_acyltransferase"/>
</dbReference>
<dbReference type="Pfam" id="PF00583">
    <property type="entry name" value="Acetyltransf_1"/>
    <property type="match status" value="1"/>
</dbReference>
<evidence type="ECO:0000259" key="3">
    <source>
        <dbReference type="PROSITE" id="PS51186"/>
    </source>
</evidence>
<dbReference type="Gene3D" id="3.40.630.30">
    <property type="match status" value="1"/>
</dbReference>
<dbReference type="InterPro" id="IPR000182">
    <property type="entry name" value="GNAT_dom"/>
</dbReference>
<protein>
    <recommendedName>
        <fullName evidence="3">N-acetyltransferase domain-containing protein</fullName>
    </recommendedName>
</protein>
<evidence type="ECO:0000256" key="1">
    <source>
        <dbReference type="ARBA" id="ARBA00022679"/>
    </source>
</evidence>
<dbReference type="PANTHER" id="PTHR43877">
    <property type="entry name" value="AMINOALKYLPHOSPHONATE N-ACETYLTRANSFERASE-RELATED-RELATED"/>
    <property type="match status" value="1"/>
</dbReference>
<evidence type="ECO:0000313" key="4">
    <source>
        <dbReference type="EMBL" id="ADU56033.1"/>
    </source>
</evidence>
<feature type="domain" description="N-acetyltransferase" evidence="3">
    <location>
        <begin position="1"/>
        <end position="145"/>
    </location>
</feature>
<organism evidence="4">
    <name type="scientific">uncultured organism CA37</name>
    <dbReference type="NCBI Taxonomy" id="941420"/>
    <lineage>
        <taxon>unclassified sequences</taxon>
        <taxon>environmental samples</taxon>
    </lineage>
</organism>
<name>E9L1F4_9ZZZZ</name>
<evidence type="ECO:0000256" key="2">
    <source>
        <dbReference type="ARBA" id="ARBA00023315"/>
    </source>
</evidence>
<reference evidence="4" key="1">
    <citation type="journal article" date="2010" name="J. Am. Chem. Soc.">
        <title>Tailoring enzyme-rich environmental DNA clones: a source of enzymes for generating libraries of unnatural natural products.</title>
        <authorList>
            <person name="Banik J.J."/>
            <person name="Craig J.W."/>
            <person name="Calle P.Y."/>
            <person name="Brady S.F."/>
        </authorList>
    </citation>
    <scope>NUCLEOTIDE SEQUENCE</scope>
</reference>
<sequence>MIRDCRLEDGPDIVPLLAQLGYPTAPERVPHRINEWGAEPGRHLLVADVDHTVAGLAALCLIPLIHRDQPLARLVALVVDDRHRGAGIGHALLDRTEQIARQSSCEEREITSNRSRDGAHRFYRRHGYEDWCETSARFRKQLHAG</sequence>
<keyword evidence="2" id="KW-0012">Acyltransferase</keyword>
<accession>E9L1F4</accession>
<keyword evidence="1" id="KW-0808">Transferase</keyword>
<dbReference type="PROSITE" id="PS51186">
    <property type="entry name" value="GNAT"/>
    <property type="match status" value="1"/>
</dbReference>